<dbReference type="InterPro" id="IPR013783">
    <property type="entry name" value="Ig-like_fold"/>
</dbReference>
<name>A0A9D0ZIU4_9FIRM</name>
<feature type="domain" description="Starch-binding module 26" evidence="2">
    <location>
        <begin position="35"/>
        <end position="100"/>
    </location>
</feature>
<evidence type="ECO:0000259" key="2">
    <source>
        <dbReference type="Pfam" id="PF16738"/>
    </source>
</evidence>
<protein>
    <submittedName>
        <fullName evidence="3">Starch-binding protein</fullName>
    </submittedName>
</protein>
<feature type="signal peptide" evidence="1">
    <location>
        <begin position="1"/>
        <end position="27"/>
    </location>
</feature>
<feature type="domain" description="Starch-binding module 26" evidence="2">
    <location>
        <begin position="122"/>
        <end position="188"/>
    </location>
</feature>
<evidence type="ECO:0000313" key="3">
    <source>
        <dbReference type="EMBL" id="HIQ80972.1"/>
    </source>
</evidence>
<reference evidence="3" key="1">
    <citation type="submission" date="2020-10" db="EMBL/GenBank/DDBJ databases">
        <authorList>
            <person name="Gilroy R."/>
        </authorList>
    </citation>
    <scope>NUCLEOTIDE SEQUENCE</scope>
    <source>
        <strain evidence="3">ChiSjej1B19-3389</strain>
    </source>
</reference>
<keyword evidence="1" id="KW-0732">Signal</keyword>
<reference evidence="3" key="2">
    <citation type="journal article" date="2021" name="PeerJ">
        <title>Extensive microbial diversity within the chicken gut microbiome revealed by metagenomics and culture.</title>
        <authorList>
            <person name="Gilroy R."/>
            <person name="Ravi A."/>
            <person name="Getino M."/>
            <person name="Pursley I."/>
            <person name="Horton D.L."/>
            <person name="Alikhan N.F."/>
            <person name="Baker D."/>
            <person name="Gharbi K."/>
            <person name="Hall N."/>
            <person name="Watson M."/>
            <person name="Adriaenssens E.M."/>
            <person name="Foster-Nyarko E."/>
            <person name="Jarju S."/>
            <person name="Secka A."/>
            <person name="Antonio M."/>
            <person name="Oren A."/>
            <person name="Chaudhuri R.R."/>
            <person name="La Ragione R."/>
            <person name="Hildebrand F."/>
            <person name="Pallen M.J."/>
        </authorList>
    </citation>
    <scope>NUCLEOTIDE SEQUENCE</scope>
    <source>
        <strain evidence="3">ChiSjej1B19-3389</strain>
    </source>
</reference>
<organism evidence="3 4">
    <name type="scientific">Candidatus Scatavimonas merdigallinarum</name>
    <dbReference type="NCBI Taxonomy" id="2840914"/>
    <lineage>
        <taxon>Bacteria</taxon>
        <taxon>Bacillati</taxon>
        <taxon>Bacillota</taxon>
        <taxon>Clostridia</taxon>
        <taxon>Eubacteriales</taxon>
        <taxon>Oscillospiraceae</taxon>
        <taxon>Oscillospiraceae incertae sedis</taxon>
        <taxon>Candidatus Scatavimonas</taxon>
    </lineage>
</organism>
<proteinExistence type="predicted"/>
<dbReference type="AlphaFoldDB" id="A0A9D0ZIU4"/>
<dbReference type="Gene3D" id="2.60.40.10">
    <property type="entry name" value="Immunoglobulins"/>
    <property type="match status" value="2"/>
</dbReference>
<dbReference type="Pfam" id="PF16738">
    <property type="entry name" value="CBM26"/>
    <property type="match status" value="2"/>
</dbReference>
<evidence type="ECO:0000313" key="4">
    <source>
        <dbReference type="Proteomes" id="UP000886787"/>
    </source>
</evidence>
<dbReference type="InterPro" id="IPR031965">
    <property type="entry name" value="CBM26"/>
</dbReference>
<gene>
    <name evidence="3" type="ORF">IAD32_06775</name>
</gene>
<evidence type="ECO:0000256" key="1">
    <source>
        <dbReference type="SAM" id="SignalP"/>
    </source>
</evidence>
<comment type="caution">
    <text evidence="3">The sequence shown here is derived from an EMBL/GenBank/DDBJ whole genome shotgun (WGS) entry which is preliminary data.</text>
</comment>
<feature type="chain" id="PRO_5038580988" evidence="1">
    <location>
        <begin position="28"/>
        <end position="306"/>
    </location>
</feature>
<sequence length="306" mass="33319">MKKLKGITSALLAFILMATLLALPAGATATQGVDIYFCKPASWGNSVNIHLWNAGSYNTTWPGIAMTNLGDGWYRYTNSALNSCSVVISDGNGNQTADLNVTDQVTIKDNKVVPRAQKYIAVNFTRPSNWGTDVKVYYYSDDSNQLEIYSWPGVSMSSTGYANQYTYRITELEKARVLFTDGVNQYPPQGHAGIPVEAGQQLFCDTTGTENKLTPNIAVSASKSAVNVNETFTITMDNVGFSNSISCFSNDMQIIGSTVSGDQKIYSVKFTQPGYKMIYTTYWSGYGGDSRAHQKDGCNGVDITVA</sequence>
<accession>A0A9D0ZIU4</accession>
<dbReference type="EMBL" id="DVFW01000030">
    <property type="protein sequence ID" value="HIQ80972.1"/>
    <property type="molecule type" value="Genomic_DNA"/>
</dbReference>
<dbReference type="Proteomes" id="UP000886787">
    <property type="component" value="Unassembled WGS sequence"/>
</dbReference>